<keyword evidence="3" id="KW-1185">Reference proteome</keyword>
<dbReference type="RefSeq" id="WP_129331652.1">
    <property type="nucleotide sequence ID" value="NZ_SDVB01000191.1"/>
</dbReference>
<evidence type="ECO:0000256" key="1">
    <source>
        <dbReference type="SAM" id="SignalP"/>
    </source>
</evidence>
<name>A0A4Q2TBD1_9HYPH</name>
<comment type="caution">
    <text evidence="2">The sequence shown here is derived from an EMBL/GenBank/DDBJ whole genome shotgun (WGS) entry which is preliminary data.</text>
</comment>
<dbReference type="Proteomes" id="UP000291088">
    <property type="component" value="Unassembled WGS sequence"/>
</dbReference>
<proteinExistence type="predicted"/>
<accession>A0A4Q2TBD1</accession>
<dbReference type="EMBL" id="SDVB01000191">
    <property type="protein sequence ID" value="RYC15718.1"/>
    <property type="molecule type" value="Genomic_DNA"/>
</dbReference>
<evidence type="ECO:0000313" key="2">
    <source>
        <dbReference type="EMBL" id="RYC15718.1"/>
    </source>
</evidence>
<protein>
    <recommendedName>
        <fullName evidence="4">Outer membrane protein beta-barrel domain-containing protein</fullName>
    </recommendedName>
</protein>
<reference evidence="2 3" key="1">
    <citation type="submission" date="2019-01" db="EMBL/GenBank/DDBJ databases">
        <authorList>
            <person name="Deng T."/>
        </authorList>
    </citation>
    <scope>NUCLEOTIDE SEQUENCE [LARGE SCALE GENOMIC DNA]</scope>
    <source>
        <strain evidence="2 3">F8825</strain>
    </source>
</reference>
<evidence type="ECO:0008006" key="4">
    <source>
        <dbReference type="Google" id="ProtNLM"/>
    </source>
</evidence>
<dbReference type="OrthoDB" id="6555107at2"/>
<keyword evidence="1" id="KW-0732">Signal</keyword>
<gene>
    <name evidence="2" type="ORF">EUU22_08855</name>
</gene>
<dbReference type="SUPFAM" id="SSF103515">
    <property type="entry name" value="Autotransporter"/>
    <property type="match status" value="1"/>
</dbReference>
<evidence type="ECO:0000313" key="3">
    <source>
        <dbReference type="Proteomes" id="UP000291088"/>
    </source>
</evidence>
<dbReference type="InterPro" id="IPR036709">
    <property type="entry name" value="Autotransporte_beta_dom_sf"/>
</dbReference>
<feature type="signal peptide" evidence="1">
    <location>
        <begin position="1"/>
        <end position="22"/>
    </location>
</feature>
<organism evidence="2 3">
    <name type="scientific">Ciceribacter ferrooxidans</name>
    <dbReference type="NCBI Taxonomy" id="2509717"/>
    <lineage>
        <taxon>Bacteria</taxon>
        <taxon>Pseudomonadati</taxon>
        <taxon>Pseudomonadota</taxon>
        <taxon>Alphaproteobacteria</taxon>
        <taxon>Hyphomicrobiales</taxon>
        <taxon>Rhizobiaceae</taxon>
        <taxon>Ciceribacter</taxon>
    </lineage>
</organism>
<sequence>MKVNSVSAAVLFSVTLVAPVSAADLRQPFIVPEAKPAADDDWSFAVSPYSWAAGISGDVAQFGLPEVHLESDFGDILKDLDFGFMAIGEARHDRFSIFGDIMYTKVSSGVTTPLGIAAGSVDTTSETFAGLVGVGYAILDDSRGNLDVVAGARLWHASTEISFSGGLLDGVSDSDSATWVDAIAGVRGRYFLTASLYVSAWGLIGAGQADLDWDIAAGLGYEFNERISATAGYRALGVDYSHDGFVFDVVQQGPILGLVVRF</sequence>
<feature type="chain" id="PRO_5020611269" description="Outer membrane protein beta-barrel domain-containing protein" evidence="1">
    <location>
        <begin position="23"/>
        <end position="262"/>
    </location>
</feature>
<dbReference type="AlphaFoldDB" id="A0A4Q2TBD1"/>